<comment type="cofactor">
    <cofactor evidence="1">
        <name>pyridoxal 5'-phosphate</name>
        <dbReference type="ChEBI" id="CHEBI:597326"/>
    </cofactor>
</comment>
<dbReference type="AlphaFoldDB" id="A0A380H6Y2"/>
<organism evidence="4 5">
    <name type="scientific">Staphylococcus saccharolyticus</name>
    <dbReference type="NCBI Taxonomy" id="33028"/>
    <lineage>
        <taxon>Bacteria</taxon>
        <taxon>Bacillati</taxon>
        <taxon>Bacillota</taxon>
        <taxon>Bacilli</taxon>
        <taxon>Bacillales</taxon>
        <taxon>Staphylococcaceae</taxon>
        <taxon>Staphylococcus</taxon>
    </lineage>
</organism>
<evidence type="ECO:0000313" key="4">
    <source>
        <dbReference type="EMBL" id="SUM73656.1"/>
    </source>
</evidence>
<evidence type="ECO:0000256" key="1">
    <source>
        <dbReference type="ARBA" id="ARBA00001933"/>
    </source>
</evidence>
<dbReference type="PANTHER" id="PTHR42743:SF11">
    <property type="entry name" value="AMINODEOXYCHORISMATE LYASE"/>
    <property type="match status" value="1"/>
</dbReference>
<comment type="similarity">
    <text evidence="2">Belongs to the class-IV pyridoxal-phosphate-dependent aminotransferase family.</text>
</comment>
<dbReference type="GO" id="GO:0003824">
    <property type="term" value="F:catalytic activity"/>
    <property type="evidence" value="ECO:0007669"/>
    <property type="project" value="InterPro"/>
</dbReference>
<dbReference type="Proteomes" id="UP000255425">
    <property type="component" value="Unassembled WGS sequence"/>
</dbReference>
<dbReference type="EMBL" id="UHDZ01000001">
    <property type="protein sequence ID" value="SUM73656.1"/>
    <property type="molecule type" value="Genomic_DNA"/>
</dbReference>
<dbReference type="RefSeq" id="WP_115313833.1">
    <property type="nucleotide sequence ID" value="NZ_CP066042.1"/>
</dbReference>
<dbReference type="Gene3D" id="3.20.10.10">
    <property type="entry name" value="D-amino Acid Aminotransferase, subunit A, domain 2"/>
    <property type="match status" value="1"/>
</dbReference>
<dbReference type="Gene3D" id="3.30.470.10">
    <property type="match status" value="1"/>
</dbReference>
<name>A0A380H6Y2_9STAP</name>
<gene>
    <name evidence="4" type="ORF">NCTC11807_02262</name>
</gene>
<dbReference type="PANTHER" id="PTHR42743">
    <property type="entry name" value="AMINO-ACID AMINOTRANSFERASE"/>
    <property type="match status" value="1"/>
</dbReference>
<dbReference type="InterPro" id="IPR050571">
    <property type="entry name" value="Class-IV_PLP-Dep_Aminotrnsfr"/>
</dbReference>
<dbReference type="InterPro" id="IPR043131">
    <property type="entry name" value="BCAT-like_N"/>
</dbReference>
<dbReference type="Pfam" id="PF01063">
    <property type="entry name" value="Aminotran_4"/>
    <property type="match status" value="1"/>
</dbReference>
<dbReference type="SUPFAM" id="SSF56752">
    <property type="entry name" value="D-aminoacid aminotransferase-like PLP-dependent enzymes"/>
    <property type="match status" value="1"/>
</dbReference>
<evidence type="ECO:0000256" key="3">
    <source>
        <dbReference type="ARBA" id="ARBA00022898"/>
    </source>
</evidence>
<evidence type="ECO:0000256" key="2">
    <source>
        <dbReference type="ARBA" id="ARBA00009320"/>
    </source>
</evidence>
<accession>A0A380H6Y2</accession>
<dbReference type="GeneID" id="63935798"/>
<reference evidence="4 5" key="1">
    <citation type="submission" date="2018-06" db="EMBL/GenBank/DDBJ databases">
        <authorList>
            <consortium name="Pathogen Informatics"/>
            <person name="Doyle S."/>
        </authorList>
    </citation>
    <scope>NUCLEOTIDE SEQUENCE [LARGE SCALE GENOMIC DNA]</scope>
    <source>
        <strain evidence="4 5">NCTC11807</strain>
    </source>
</reference>
<evidence type="ECO:0000313" key="5">
    <source>
        <dbReference type="Proteomes" id="UP000255425"/>
    </source>
</evidence>
<protein>
    <submittedName>
        <fullName evidence="4">Para-aminobenzoate synthase component I</fullName>
    </submittedName>
</protein>
<keyword evidence="3" id="KW-0663">Pyridoxal phosphate</keyword>
<dbReference type="InterPro" id="IPR001544">
    <property type="entry name" value="Aminotrans_IV"/>
</dbReference>
<dbReference type="InterPro" id="IPR036038">
    <property type="entry name" value="Aminotransferase-like"/>
</dbReference>
<proteinExistence type="inferred from homology"/>
<dbReference type="InterPro" id="IPR043132">
    <property type="entry name" value="BCAT-like_C"/>
</dbReference>
<dbReference type="GO" id="GO:0046394">
    <property type="term" value="P:carboxylic acid biosynthetic process"/>
    <property type="evidence" value="ECO:0007669"/>
    <property type="project" value="UniProtKB-ARBA"/>
</dbReference>
<keyword evidence="5" id="KW-1185">Reference proteome</keyword>
<sequence length="202" mass="24046">MKLFETMKLDNGHIPRLDYHFKRISKSSERLEFIFNHQLWHQCIQTILVNYSKGKYRLKITLNKDGRISYDIQSLPYKTIFTARLVEQNSEIDNKYVTNKTTERAYLEHNHVTDLILFYDVKGKILEFDIGNVVIQEDEELYTPSYNEDFLLGCMRQSLIDQDKLEEKDIYIDAFKEKVESNQISVYLINSLREVADVKIYI</sequence>